<evidence type="ECO:0000313" key="4">
    <source>
        <dbReference type="EMBL" id="BDU76578.1"/>
    </source>
</evidence>
<dbReference type="PROSITE" id="PS50110">
    <property type="entry name" value="RESPONSE_REGULATORY"/>
    <property type="match status" value="2"/>
</dbReference>
<accession>A0AA48HE40</accession>
<dbReference type="InterPro" id="IPR050595">
    <property type="entry name" value="Bact_response_regulator"/>
</dbReference>
<dbReference type="KEGG" id="msea:METESE_15360"/>
<feature type="domain" description="Response regulatory" evidence="3">
    <location>
        <begin position="15"/>
        <end position="130"/>
    </location>
</feature>
<dbReference type="EMBL" id="AP027081">
    <property type="protein sequence ID" value="BDU76578.1"/>
    <property type="molecule type" value="Genomic_DNA"/>
</dbReference>
<protein>
    <submittedName>
        <fullName evidence="4">PleD family two-component system response regulator</fullName>
    </submittedName>
</protein>
<evidence type="ECO:0000256" key="2">
    <source>
        <dbReference type="PROSITE-ProRule" id="PRU00169"/>
    </source>
</evidence>
<dbReference type="Proteomes" id="UP001228113">
    <property type="component" value="Chromosome"/>
</dbReference>
<name>A0AA48HE40_9BACT</name>
<dbReference type="PANTHER" id="PTHR44591:SF3">
    <property type="entry name" value="RESPONSE REGULATORY DOMAIN-CONTAINING PROTEIN"/>
    <property type="match status" value="1"/>
</dbReference>
<dbReference type="CDD" id="cd17538">
    <property type="entry name" value="REC_D1_PleD-like"/>
    <property type="match status" value="1"/>
</dbReference>
<dbReference type="InterPro" id="IPR011006">
    <property type="entry name" value="CheY-like_superfamily"/>
</dbReference>
<evidence type="ECO:0000313" key="5">
    <source>
        <dbReference type="Proteomes" id="UP001228113"/>
    </source>
</evidence>
<dbReference type="AlphaFoldDB" id="A0AA48HE40"/>
<keyword evidence="5" id="KW-1185">Reference proteome</keyword>
<organism evidence="4 5">
    <name type="scientific">Mesoterricola sediminis</name>
    <dbReference type="NCBI Taxonomy" id="2927980"/>
    <lineage>
        <taxon>Bacteria</taxon>
        <taxon>Pseudomonadati</taxon>
        <taxon>Acidobacteriota</taxon>
        <taxon>Holophagae</taxon>
        <taxon>Holophagales</taxon>
        <taxon>Holophagaceae</taxon>
        <taxon>Mesoterricola</taxon>
    </lineage>
</organism>
<dbReference type="Gene3D" id="3.30.70.270">
    <property type="match status" value="1"/>
</dbReference>
<dbReference type="GO" id="GO:0000160">
    <property type="term" value="P:phosphorelay signal transduction system"/>
    <property type="evidence" value="ECO:0007669"/>
    <property type="project" value="InterPro"/>
</dbReference>
<sequence>MESMGASRGNVPLRTILVVDDDAVVRRYLEAQLAGMGCRLVFAADGAEALARVAEDRPDLVLLDILMPGLDGFEVCRRLKDAPATRDIPVIHLTALGQEAKDRSFEAGADDFLNKPVNIVELRSRLRSHLLIQSLQEELRAAQGLHPGWRWEPQPRARLLVAGSAVDLREWVVDELRAQGHDVLWAPDLRGCLELLAQGLPDLLVLDHQLDDGAAGAFLGHLRTFVKSRDLPVLLLCTREAMDRKQVAPEAGPVDYLVVPAPGAELRIRAEVLLREGRLLQGRSADRIGAGRDLLADPATGAYSEAFLEAHLGLAQARPGAAGATLALLGAGSYQRVTGWLEAKALVLRAARTLNGVLHAGEALCRVADRTFVLLLPGTDAPGLEARIQEARRAGFDGVLAGLTVAPGVSPGMTLRTLAQRLREAAAGPEAP</sequence>
<feature type="modified residue" description="4-aspartylphosphate" evidence="2">
    <location>
        <position position="207"/>
    </location>
</feature>
<dbReference type="PANTHER" id="PTHR44591">
    <property type="entry name" value="STRESS RESPONSE REGULATOR PROTEIN 1"/>
    <property type="match status" value="1"/>
</dbReference>
<feature type="modified residue" description="4-aspartylphosphate" evidence="2">
    <location>
        <position position="64"/>
    </location>
</feature>
<reference evidence="4" key="1">
    <citation type="journal article" date="2023" name="Int. J. Syst. Evol. Microbiol.">
        <title>Mesoterricola silvestris gen. nov., sp. nov., Mesoterricola sediminis sp. nov., Geothrix oryzae sp. nov., Geothrix edaphica sp. nov., Geothrix rubra sp. nov., and Geothrix limicola sp. nov., six novel members of Acidobacteriota isolated from soils.</title>
        <authorList>
            <person name="Itoh H."/>
            <person name="Sugisawa Y."/>
            <person name="Mise K."/>
            <person name="Xu Z."/>
            <person name="Kuniyasu M."/>
            <person name="Ushijima N."/>
            <person name="Kawano K."/>
            <person name="Kobayashi E."/>
            <person name="Shiratori Y."/>
            <person name="Masuda Y."/>
            <person name="Senoo K."/>
        </authorList>
    </citation>
    <scope>NUCLEOTIDE SEQUENCE</scope>
    <source>
        <strain evidence="4">W786</strain>
    </source>
</reference>
<evidence type="ECO:0000259" key="3">
    <source>
        <dbReference type="PROSITE" id="PS50110"/>
    </source>
</evidence>
<dbReference type="SUPFAM" id="SSF52172">
    <property type="entry name" value="CheY-like"/>
    <property type="match status" value="2"/>
</dbReference>
<feature type="domain" description="Response regulatory" evidence="3">
    <location>
        <begin position="158"/>
        <end position="274"/>
    </location>
</feature>
<dbReference type="InterPro" id="IPR043128">
    <property type="entry name" value="Rev_trsase/Diguanyl_cyclase"/>
</dbReference>
<dbReference type="RefSeq" id="WP_316411452.1">
    <property type="nucleotide sequence ID" value="NZ_AP027081.1"/>
</dbReference>
<dbReference type="SMART" id="SM00448">
    <property type="entry name" value="REC"/>
    <property type="match status" value="2"/>
</dbReference>
<dbReference type="InterPro" id="IPR001789">
    <property type="entry name" value="Sig_transdc_resp-reg_receiver"/>
</dbReference>
<gene>
    <name evidence="4" type="primary">pleD</name>
    <name evidence="4" type="ORF">METESE_15360</name>
</gene>
<dbReference type="Pfam" id="PF00072">
    <property type="entry name" value="Response_reg"/>
    <property type="match status" value="1"/>
</dbReference>
<proteinExistence type="predicted"/>
<dbReference type="Gene3D" id="3.40.50.2300">
    <property type="match status" value="2"/>
</dbReference>
<keyword evidence="1 2" id="KW-0597">Phosphoprotein</keyword>
<evidence type="ECO:0000256" key="1">
    <source>
        <dbReference type="ARBA" id="ARBA00022553"/>
    </source>
</evidence>
<dbReference type="CDD" id="cd00156">
    <property type="entry name" value="REC"/>
    <property type="match status" value="1"/>
</dbReference>